<dbReference type="PROSITE" id="PS00893">
    <property type="entry name" value="NUDIX_BOX"/>
    <property type="match status" value="1"/>
</dbReference>
<dbReference type="InterPro" id="IPR029033">
    <property type="entry name" value="His_PPase_superfam"/>
</dbReference>
<feature type="domain" description="Nudix hydrolase" evidence="2">
    <location>
        <begin position="8"/>
        <end position="139"/>
    </location>
</feature>
<evidence type="ECO:0000313" key="3">
    <source>
        <dbReference type="EMBL" id="GLZ79907.1"/>
    </source>
</evidence>
<dbReference type="InterPro" id="IPR015797">
    <property type="entry name" value="NUDIX_hydrolase-like_dom_sf"/>
</dbReference>
<dbReference type="Gene3D" id="3.90.79.10">
    <property type="entry name" value="Nucleoside Triphosphate Pyrophosphohydrolase"/>
    <property type="match status" value="1"/>
</dbReference>
<dbReference type="CDD" id="cd03673">
    <property type="entry name" value="NUDIX_Ap6A_hydrolase"/>
    <property type="match status" value="1"/>
</dbReference>
<sequence>MALTNEASRIHAAGGVLWDSTQDGVRIALIYRPACDNWSLPKGKLAEGEHPMAGAVREVEEETGVVGVPGPFLTSSTYTLPNPAGDLVKTVDYWAMRAVNPGAPFVPNEEIAERRWVSLEEARKLCSRPRDFAALDAFEALPRITGLVVFLRHAKAVAGVEFDGPDVARPLETRGRARAGYLVPLLALFQPARVVSASPLRCVKTVEPLAGAMGAEVEGDAVFDAEAHFRNPERAAVRLAELAKGGDAVVVCSQLPVIADSLALLADTSGLSVPSVHTKPGEGWVLGFDGPTLVTCHRL</sequence>
<evidence type="ECO:0000313" key="4">
    <source>
        <dbReference type="Proteomes" id="UP001165079"/>
    </source>
</evidence>
<dbReference type="InterPro" id="IPR000086">
    <property type="entry name" value="NUDIX_hydrolase_dom"/>
</dbReference>
<dbReference type="SUPFAM" id="SSF53254">
    <property type="entry name" value="Phosphoglycerate mutase-like"/>
    <property type="match status" value="1"/>
</dbReference>
<dbReference type="GO" id="GO:0006754">
    <property type="term" value="P:ATP biosynthetic process"/>
    <property type="evidence" value="ECO:0007669"/>
    <property type="project" value="TreeGrafter"/>
</dbReference>
<dbReference type="GO" id="GO:0006167">
    <property type="term" value="P:AMP biosynthetic process"/>
    <property type="evidence" value="ECO:0007669"/>
    <property type="project" value="TreeGrafter"/>
</dbReference>
<dbReference type="InterPro" id="IPR020084">
    <property type="entry name" value="NUDIX_hydrolase_CS"/>
</dbReference>
<proteinExistence type="predicted"/>
<dbReference type="InterPro" id="IPR051325">
    <property type="entry name" value="Nudix_hydrolase_domain"/>
</dbReference>
<accession>A0A9W6SQA2</accession>
<dbReference type="PROSITE" id="PS51462">
    <property type="entry name" value="NUDIX"/>
    <property type="match status" value="1"/>
</dbReference>
<dbReference type="SUPFAM" id="SSF55811">
    <property type="entry name" value="Nudix"/>
    <property type="match status" value="1"/>
</dbReference>
<comment type="caution">
    <text evidence="3">The sequence shown here is derived from an EMBL/GenBank/DDBJ whole genome shotgun (WGS) entry which is preliminary data.</text>
</comment>
<dbReference type="Proteomes" id="UP001165079">
    <property type="component" value="Unassembled WGS sequence"/>
</dbReference>
<evidence type="ECO:0000256" key="1">
    <source>
        <dbReference type="ARBA" id="ARBA00022801"/>
    </source>
</evidence>
<dbReference type="Gene3D" id="3.40.50.1240">
    <property type="entry name" value="Phosphoglycerate mutase-like"/>
    <property type="match status" value="1"/>
</dbReference>
<reference evidence="3" key="1">
    <citation type="submission" date="2023-03" db="EMBL/GenBank/DDBJ databases">
        <title>Actinorhabdospora filicis NBRC 111898.</title>
        <authorList>
            <person name="Ichikawa N."/>
            <person name="Sato H."/>
            <person name="Tonouchi N."/>
        </authorList>
    </citation>
    <scope>NUCLEOTIDE SEQUENCE</scope>
    <source>
        <strain evidence="3">NBRC 111898</strain>
    </source>
</reference>
<keyword evidence="1" id="KW-0378">Hydrolase</keyword>
<dbReference type="EMBL" id="BSTX01000003">
    <property type="protein sequence ID" value="GLZ79907.1"/>
    <property type="molecule type" value="Genomic_DNA"/>
</dbReference>
<organism evidence="3 4">
    <name type="scientific">Actinorhabdospora filicis</name>
    <dbReference type="NCBI Taxonomy" id="1785913"/>
    <lineage>
        <taxon>Bacteria</taxon>
        <taxon>Bacillati</taxon>
        <taxon>Actinomycetota</taxon>
        <taxon>Actinomycetes</taxon>
        <taxon>Micromonosporales</taxon>
        <taxon>Micromonosporaceae</taxon>
        <taxon>Actinorhabdospora</taxon>
    </lineage>
</organism>
<gene>
    <name evidence="3" type="primary">mutT1</name>
    <name evidence="3" type="ORF">Afil01_47140</name>
</gene>
<dbReference type="PANTHER" id="PTHR21340:SF0">
    <property type="entry name" value="BIS(5'-NUCLEOSYL)-TETRAPHOSPHATASE [ASYMMETRICAL]"/>
    <property type="match status" value="1"/>
</dbReference>
<dbReference type="Pfam" id="PF00293">
    <property type="entry name" value="NUDIX"/>
    <property type="match status" value="1"/>
</dbReference>
<dbReference type="AlphaFoldDB" id="A0A9W6SQA2"/>
<dbReference type="Pfam" id="PF00300">
    <property type="entry name" value="His_Phos_1"/>
    <property type="match status" value="1"/>
</dbReference>
<name>A0A9W6SQA2_9ACTN</name>
<dbReference type="RefSeq" id="WP_285665047.1">
    <property type="nucleotide sequence ID" value="NZ_BSTX01000003.1"/>
</dbReference>
<keyword evidence="4" id="KW-1185">Reference proteome</keyword>
<dbReference type="GO" id="GO:0004081">
    <property type="term" value="F:bis(5'-nucleosyl)-tetraphosphatase (asymmetrical) activity"/>
    <property type="evidence" value="ECO:0007669"/>
    <property type="project" value="TreeGrafter"/>
</dbReference>
<dbReference type="PANTHER" id="PTHR21340">
    <property type="entry name" value="DIADENOSINE 5,5-P1,P4-TETRAPHOSPHATE PYROPHOSPHOHYDROLASE MUTT"/>
    <property type="match status" value="1"/>
</dbReference>
<evidence type="ECO:0000259" key="2">
    <source>
        <dbReference type="PROSITE" id="PS51462"/>
    </source>
</evidence>
<protein>
    <submittedName>
        <fullName evidence="3">8-oxo-dGTP diphosphatase</fullName>
    </submittedName>
</protein>
<dbReference type="InterPro" id="IPR013078">
    <property type="entry name" value="His_Pase_superF_clade-1"/>
</dbReference>